<reference evidence="3" key="1">
    <citation type="journal article" date="2015" name="Proc. Natl. Acad. Sci. U.S.A.">
        <title>Genome sequencing of adzuki bean (Vigna angularis) provides insight into high starch and low fat accumulation and domestication.</title>
        <authorList>
            <person name="Yang K."/>
            <person name="Tian Z."/>
            <person name="Chen C."/>
            <person name="Luo L."/>
            <person name="Zhao B."/>
            <person name="Wang Z."/>
            <person name="Yu L."/>
            <person name="Li Y."/>
            <person name="Sun Y."/>
            <person name="Li W."/>
            <person name="Chen Y."/>
            <person name="Li Y."/>
            <person name="Zhang Y."/>
            <person name="Ai D."/>
            <person name="Zhao J."/>
            <person name="Shang C."/>
            <person name="Ma Y."/>
            <person name="Wu B."/>
            <person name="Wang M."/>
            <person name="Gao L."/>
            <person name="Sun D."/>
            <person name="Zhang P."/>
            <person name="Guo F."/>
            <person name="Wang W."/>
            <person name="Li Y."/>
            <person name="Wang J."/>
            <person name="Varshney R.K."/>
            <person name="Wang J."/>
            <person name="Ling H.Q."/>
            <person name="Wan P."/>
        </authorList>
    </citation>
    <scope>NUCLEOTIDE SEQUENCE</scope>
    <source>
        <strain evidence="3">cv. Jingnong 6</strain>
    </source>
</reference>
<protein>
    <submittedName>
        <fullName evidence="2">Uncharacterized protein</fullName>
    </submittedName>
</protein>
<feature type="compositionally biased region" description="Basic and acidic residues" evidence="1">
    <location>
        <begin position="1"/>
        <end position="21"/>
    </location>
</feature>
<evidence type="ECO:0000256" key="1">
    <source>
        <dbReference type="SAM" id="MobiDB-lite"/>
    </source>
</evidence>
<evidence type="ECO:0000313" key="3">
    <source>
        <dbReference type="Proteomes" id="UP000053144"/>
    </source>
</evidence>
<feature type="region of interest" description="Disordered" evidence="1">
    <location>
        <begin position="1"/>
        <end position="65"/>
    </location>
</feature>
<dbReference type="Gramene" id="KOM31792">
    <property type="protein sequence ID" value="KOM31792"/>
    <property type="gene ID" value="LR48_Vigan01g134800"/>
</dbReference>
<evidence type="ECO:0000313" key="2">
    <source>
        <dbReference type="EMBL" id="KOM31792.1"/>
    </source>
</evidence>
<feature type="compositionally biased region" description="Basic and acidic residues" evidence="1">
    <location>
        <begin position="30"/>
        <end position="57"/>
    </location>
</feature>
<organism evidence="2 3">
    <name type="scientific">Phaseolus angularis</name>
    <name type="common">Azuki bean</name>
    <name type="synonym">Vigna angularis</name>
    <dbReference type="NCBI Taxonomy" id="3914"/>
    <lineage>
        <taxon>Eukaryota</taxon>
        <taxon>Viridiplantae</taxon>
        <taxon>Streptophyta</taxon>
        <taxon>Embryophyta</taxon>
        <taxon>Tracheophyta</taxon>
        <taxon>Spermatophyta</taxon>
        <taxon>Magnoliopsida</taxon>
        <taxon>eudicotyledons</taxon>
        <taxon>Gunneridae</taxon>
        <taxon>Pentapetalae</taxon>
        <taxon>rosids</taxon>
        <taxon>fabids</taxon>
        <taxon>Fabales</taxon>
        <taxon>Fabaceae</taxon>
        <taxon>Papilionoideae</taxon>
        <taxon>50 kb inversion clade</taxon>
        <taxon>NPAAA clade</taxon>
        <taxon>indigoferoid/millettioid clade</taxon>
        <taxon>Phaseoleae</taxon>
        <taxon>Vigna</taxon>
    </lineage>
</organism>
<accession>A0A0L9TMW0</accession>
<dbReference type="Proteomes" id="UP000053144">
    <property type="component" value="Chromosome 1"/>
</dbReference>
<gene>
    <name evidence="2" type="ORF">LR48_Vigan01g134800</name>
</gene>
<proteinExistence type="predicted"/>
<dbReference type="AlphaFoldDB" id="A0A0L9TMW0"/>
<sequence length="77" mass="8546">MEEVQGHGDGEQVGREMKEGDGEVQPEVRTQMEEVQGHGDGEQVGREVEEGDGEQRPFHPSAEPTWVPECRSAVNCR</sequence>
<dbReference type="EMBL" id="CM003371">
    <property type="protein sequence ID" value="KOM31792.1"/>
    <property type="molecule type" value="Genomic_DNA"/>
</dbReference>
<name>A0A0L9TMW0_PHAAN</name>